<sequence length="185" mass="21154">MELKQWFEKGLTAEQYIDGMNVNKESMLSIYEGFTLSEEEKNELQPNKGKGLKAIVLTEDWCGDAKLNNPVLLKIAEEIDMEVRFVLRDSNLELMDQYLTNGTSRAIPIFVFLNKDGEEYGVWGPRASRLQELVTERRAALPDKEDPSFEEKQKALYKELGKAYETDSSLWHSVAGSIIETLVKK</sequence>
<gene>
    <name evidence="1" type="ORF">CWS20_11610</name>
</gene>
<dbReference type="Proteomes" id="UP000233343">
    <property type="component" value="Unassembled WGS sequence"/>
</dbReference>
<protein>
    <submittedName>
        <fullName evidence="1">Thioredoxin family protein</fullName>
    </submittedName>
</protein>
<accession>A0A2N0ZH26</accession>
<name>A0A2N0ZH26_9BACI</name>
<keyword evidence="2" id="KW-1185">Reference proteome</keyword>
<comment type="caution">
    <text evidence="1">The sequence shown here is derived from an EMBL/GenBank/DDBJ whole genome shotgun (WGS) entry which is preliminary data.</text>
</comment>
<dbReference type="RefSeq" id="WP_066193248.1">
    <property type="nucleotide sequence ID" value="NZ_JARMMB010000028.1"/>
</dbReference>
<dbReference type="SUPFAM" id="SSF52833">
    <property type="entry name" value="Thioredoxin-like"/>
    <property type="match status" value="1"/>
</dbReference>
<organism evidence="1 2">
    <name type="scientific">Cytobacillus horneckiae</name>
    <dbReference type="NCBI Taxonomy" id="549687"/>
    <lineage>
        <taxon>Bacteria</taxon>
        <taxon>Bacillati</taxon>
        <taxon>Bacillota</taxon>
        <taxon>Bacilli</taxon>
        <taxon>Bacillales</taxon>
        <taxon>Bacillaceae</taxon>
        <taxon>Cytobacillus</taxon>
    </lineage>
</organism>
<dbReference type="Pfam" id="PF14595">
    <property type="entry name" value="Thioredoxin_9"/>
    <property type="match status" value="1"/>
</dbReference>
<reference evidence="1 2" key="1">
    <citation type="journal article" date="2010" name="Int. J. Syst. Evol. Microbiol.">
        <title>Bacillus horneckiae sp. nov., isolated from a spacecraft-assembly clean room.</title>
        <authorList>
            <person name="Vaishampayan P."/>
            <person name="Probst A."/>
            <person name="Krishnamurthi S."/>
            <person name="Ghosh S."/>
            <person name="Osman S."/>
            <person name="McDowall A."/>
            <person name="Ruckmani A."/>
            <person name="Mayilraj S."/>
            <person name="Venkateswaran K."/>
        </authorList>
    </citation>
    <scope>NUCLEOTIDE SEQUENCE [LARGE SCALE GENOMIC DNA]</scope>
    <source>
        <strain evidence="2">1PO1SC</strain>
    </source>
</reference>
<evidence type="ECO:0000313" key="2">
    <source>
        <dbReference type="Proteomes" id="UP000233343"/>
    </source>
</evidence>
<dbReference type="InterPro" id="IPR036249">
    <property type="entry name" value="Thioredoxin-like_sf"/>
</dbReference>
<dbReference type="EMBL" id="PISD01000023">
    <property type="protein sequence ID" value="PKG28812.1"/>
    <property type="molecule type" value="Genomic_DNA"/>
</dbReference>
<dbReference type="AlphaFoldDB" id="A0A2N0ZH26"/>
<evidence type="ECO:0000313" key="1">
    <source>
        <dbReference type="EMBL" id="PKG28812.1"/>
    </source>
</evidence>
<proteinExistence type="predicted"/>
<dbReference type="Gene3D" id="3.40.30.10">
    <property type="entry name" value="Glutaredoxin"/>
    <property type="match status" value="1"/>
</dbReference>